<sequence length="671" mass="77788">MQMSLEGFYRSILFKTLKQCPDLLQDVFPALGDRHPNGHAALSQLDQNTLFRIPQLKAAFQNLTKAKCFPNYRFCFFVDGLDEYAGDSLDHISLAKSLKEMAECDNVKVICSARPHTEFLDTFNDRGGTIYLHDLTRDDIRRFAKAMFMSILKDSRFDNNREEYLEFVGHVVDMADGIFLWARLVVRSLLSGITHSDSPRDLQEGLENTPKDLNGLFRKMLDGIDDAVQNRSDKMLLVAIHNPFEYPLPALAYSWLSDLEDPEFPFNQPFEGYSNENVTKRVQIVRHQVDALARGLLEIKTTPSSTLSVFPYFKYQVEFFHRSVKDYLKEERDRGELQVRQSEIDKFETYCRLKLAEAKFARNFAYCDDKIGLYWSLRPIYSSTFDWLKASGRPLPLNYFEERGRNYGKFSTSFPLPWETGSEYGFIEPASKDISYFHWISSFRLSSAVEYLKRQADLRNSDTDELNILLTASSTNPDLVEFLLNNGSSPNEQVKVEYRTNSDSVPVWMVFLRLMASACLNPDTWSKMPHEYALILEQYLKFGADRDIYFLGYLETSKQRDSRSLPPISLTDYDPSDEELFYVELHQFLELFQPENFDSLQKLLVGSVSHQVWNKTTSFLVGLTPWVSSSPSMRTKYRPVKLDQLRQAKWRVYGVVSKTCELLGPLKYRVY</sequence>
<comment type="caution">
    <text evidence="2">The sequence shown here is derived from an EMBL/GenBank/DDBJ whole genome shotgun (WGS) entry which is preliminary data.</text>
</comment>
<protein>
    <recommendedName>
        <fullName evidence="1">DUF7791 domain-containing protein</fullName>
    </recommendedName>
</protein>
<dbReference type="SUPFAM" id="SSF52540">
    <property type="entry name" value="P-loop containing nucleoside triphosphate hydrolases"/>
    <property type="match status" value="1"/>
</dbReference>
<proteinExistence type="predicted"/>
<reference evidence="2" key="1">
    <citation type="submission" date="2021-03" db="EMBL/GenBank/DDBJ databases">
        <title>Comparative genomics and phylogenomic investigation of the class Geoglossomycetes provide insights into ecological specialization and systematics.</title>
        <authorList>
            <person name="Melie T."/>
            <person name="Pirro S."/>
            <person name="Miller A.N."/>
            <person name="Quandt A."/>
        </authorList>
    </citation>
    <scope>NUCLEOTIDE SEQUENCE</scope>
    <source>
        <strain evidence="2">GBOQ0MN5Z8</strain>
    </source>
</reference>
<dbReference type="AlphaFoldDB" id="A0A9P8ICA4"/>
<dbReference type="InterPro" id="IPR056693">
    <property type="entry name" value="DUF7791"/>
</dbReference>
<feature type="domain" description="DUF7791" evidence="1">
    <location>
        <begin position="230"/>
        <end position="338"/>
    </location>
</feature>
<gene>
    <name evidence="2" type="ORF">FGG08_000722</name>
</gene>
<dbReference type="SUPFAM" id="SSF140860">
    <property type="entry name" value="Pseudo ankyrin repeat-like"/>
    <property type="match status" value="1"/>
</dbReference>
<organism evidence="2 3">
    <name type="scientific">Glutinoglossum americanum</name>
    <dbReference type="NCBI Taxonomy" id="1670608"/>
    <lineage>
        <taxon>Eukaryota</taxon>
        <taxon>Fungi</taxon>
        <taxon>Dikarya</taxon>
        <taxon>Ascomycota</taxon>
        <taxon>Pezizomycotina</taxon>
        <taxon>Geoglossomycetes</taxon>
        <taxon>Geoglossales</taxon>
        <taxon>Geoglossaceae</taxon>
        <taxon>Glutinoglossum</taxon>
    </lineage>
</organism>
<dbReference type="PANTHER" id="PTHR10039:SF5">
    <property type="entry name" value="NACHT DOMAIN-CONTAINING PROTEIN"/>
    <property type="match status" value="1"/>
</dbReference>
<dbReference type="Pfam" id="PF25053">
    <property type="entry name" value="DUF7791"/>
    <property type="match status" value="1"/>
</dbReference>
<evidence type="ECO:0000313" key="2">
    <source>
        <dbReference type="EMBL" id="KAH0545110.1"/>
    </source>
</evidence>
<name>A0A9P8ICA4_9PEZI</name>
<evidence type="ECO:0000259" key="1">
    <source>
        <dbReference type="Pfam" id="PF25053"/>
    </source>
</evidence>
<evidence type="ECO:0000313" key="3">
    <source>
        <dbReference type="Proteomes" id="UP000698800"/>
    </source>
</evidence>
<keyword evidence="3" id="KW-1185">Reference proteome</keyword>
<dbReference type="InterPro" id="IPR027417">
    <property type="entry name" value="P-loop_NTPase"/>
</dbReference>
<dbReference type="EMBL" id="JAGHQL010000009">
    <property type="protein sequence ID" value="KAH0545110.1"/>
    <property type="molecule type" value="Genomic_DNA"/>
</dbReference>
<accession>A0A9P8ICA4</accession>
<dbReference type="PANTHER" id="PTHR10039">
    <property type="entry name" value="AMELOGENIN"/>
    <property type="match status" value="1"/>
</dbReference>
<dbReference type="Proteomes" id="UP000698800">
    <property type="component" value="Unassembled WGS sequence"/>
</dbReference>
<dbReference type="OrthoDB" id="443402at2759"/>